<name>A0A6A6WM16_9PEZI</name>
<feature type="compositionally biased region" description="Basic and acidic residues" evidence="1">
    <location>
        <begin position="101"/>
        <end position="111"/>
    </location>
</feature>
<feature type="compositionally biased region" description="Low complexity" evidence="1">
    <location>
        <begin position="176"/>
        <end position="185"/>
    </location>
</feature>
<keyword evidence="3" id="KW-1185">Reference proteome</keyword>
<feature type="compositionally biased region" description="Polar residues" evidence="1">
    <location>
        <begin position="456"/>
        <end position="467"/>
    </location>
</feature>
<dbReference type="OrthoDB" id="5423493at2759"/>
<protein>
    <submittedName>
        <fullName evidence="2">Uncharacterized protein</fullName>
    </submittedName>
</protein>
<feature type="region of interest" description="Disordered" evidence="1">
    <location>
        <begin position="263"/>
        <end position="558"/>
    </location>
</feature>
<feature type="compositionally biased region" description="Low complexity" evidence="1">
    <location>
        <begin position="150"/>
        <end position="166"/>
    </location>
</feature>
<feature type="compositionally biased region" description="Acidic residues" evidence="1">
    <location>
        <begin position="531"/>
        <end position="541"/>
    </location>
</feature>
<evidence type="ECO:0000313" key="3">
    <source>
        <dbReference type="Proteomes" id="UP000799437"/>
    </source>
</evidence>
<evidence type="ECO:0000256" key="1">
    <source>
        <dbReference type="SAM" id="MobiDB-lite"/>
    </source>
</evidence>
<feature type="region of interest" description="Disordered" evidence="1">
    <location>
        <begin position="82"/>
        <end position="212"/>
    </location>
</feature>
<sequence length="592" mass="64222">MPRPKRTKVASNTAVTRVAQNPLARVASDAGTEVSDDSQGFVTTKKTRLPRGKHQSDDVDLTMSGAGPILLDEAATLVRTKRPRKTIKKRELGSAQNETLEALKKRRDEAKAAQVAQASEKIASVPTTSTPAKSSRSAQAISVQRSRGSTTRQTPKPTSTKTSVTQGIVALEESELSLPSPSLGENSFDTESPQSIRRPQSALKMRGTPGVEASSLALGNFKRRARQPSILRMVQQPSDIDTIDFDLDDFNPDDESTPINVRTVSTQEMQSGNDSDIPQTSSSRKRKRSSPEVRVSPRKPTSTPQPQDQEISEIQVVCSSPPAISSPTRPREASHPPSDPPSSLPSIIEQTQPDEPPSNIDHDIFSETLADPMSSSPPPSSAPSAPSVHPSPPKTKRGLRKPTSDTACTARLQTLLPRRRHHNDFDIANSDTEEAPLGPDGDELSRPNHRRVAALSTKTPTRANASSGKKRGRPPGTTAKRPTKGKSALTETTTTLPLKTTKRGTRVSKTYSRRLSSDKENEEGSSFALVADDDDGEDDSAEAMPHEGNTSIISDEGSKRLEAMRKKFEEVDEWEMDFESVDMGGQSSSPWR</sequence>
<feature type="compositionally biased region" description="Polar residues" evidence="1">
    <location>
        <begin position="187"/>
        <end position="198"/>
    </location>
</feature>
<accession>A0A6A6WM16</accession>
<dbReference type="AlphaFoldDB" id="A0A6A6WM16"/>
<dbReference type="GeneID" id="54487375"/>
<reference evidence="2" key="1">
    <citation type="journal article" date="2020" name="Stud. Mycol.">
        <title>101 Dothideomycetes genomes: a test case for predicting lifestyles and emergence of pathogens.</title>
        <authorList>
            <person name="Haridas S."/>
            <person name="Albert R."/>
            <person name="Binder M."/>
            <person name="Bloem J."/>
            <person name="Labutti K."/>
            <person name="Salamov A."/>
            <person name="Andreopoulos B."/>
            <person name="Baker S."/>
            <person name="Barry K."/>
            <person name="Bills G."/>
            <person name="Bluhm B."/>
            <person name="Cannon C."/>
            <person name="Castanera R."/>
            <person name="Culley D."/>
            <person name="Daum C."/>
            <person name="Ezra D."/>
            <person name="Gonzalez J."/>
            <person name="Henrissat B."/>
            <person name="Kuo A."/>
            <person name="Liang C."/>
            <person name="Lipzen A."/>
            <person name="Lutzoni F."/>
            <person name="Magnuson J."/>
            <person name="Mondo S."/>
            <person name="Nolan M."/>
            <person name="Ohm R."/>
            <person name="Pangilinan J."/>
            <person name="Park H.-J."/>
            <person name="Ramirez L."/>
            <person name="Alfaro M."/>
            <person name="Sun H."/>
            <person name="Tritt A."/>
            <person name="Yoshinaga Y."/>
            <person name="Zwiers L.-H."/>
            <person name="Turgeon B."/>
            <person name="Goodwin S."/>
            <person name="Spatafora J."/>
            <person name="Crous P."/>
            <person name="Grigoriev I."/>
        </authorList>
    </citation>
    <scope>NUCLEOTIDE SEQUENCE</scope>
    <source>
        <strain evidence="2">CBS 121739</strain>
    </source>
</reference>
<dbReference type="Proteomes" id="UP000799437">
    <property type="component" value="Unassembled WGS sequence"/>
</dbReference>
<dbReference type="EMBL" id="ML996565">
    <property type="protein sequence ID" value="KAF2763186.1"/>
    <property type="molecule type" value="Genomic_DNA"/>
</dbReference>
<organism evidence="2 3">
    <name type="scientific">Pseudovirgaria hyperparasitica</name>
    <dbReference type="NCBI Taxonomy" id="470096"/>
    <lineage>
        <taxon>Eukaryota</taxon>
        <taxon>Fungi</taxon>
        <taxon>Dikarya</taxon>
        <taxon>Ascomycota</taxon>
        <taxon>Pezizomycotina</taxon>
        <taxon>Dothideomycetes</taxon>
        <taxon>Dothideomycetes incertae sedis</taxon>
        <taxon>Acrospermales</taxon>
        <taxon>Acrospermaceae</taxon>
        <taxon>Pseudovirgaria</taxon>
    </lineage>
</organism>
<proteinExistence type="predicted"/>
<evidence type="ECO:0000313" key="2">
    <source>
        <dbReference type="EMBL" id="KAF2763186.1"/>
    </source>
</evidence>
<dbReference type="RefSeq" id="XP_033605637.1">
    <property type="nucleotide sequence ID" value="XM_033746321.1"/>
</dbReference>
<feature type="compositionally biased region" description="Low complexity" evidence="1">
    <location>
        <begin position="485"/>
        <end position="499"/>
    </location>
</feature>
<feature type="compositionally biased region" description="Polar residues" evidence="1">
    <location>
        <begin position="263"/>
        <end position="280"/>
    </location>
</feature>
<gene>
    <name evidence="2" type="ORF">EJ05DRAFT_496013</name>
</gene>
<feature type="compositionally biased region" description="Polar residues" evidence="1">
    <location>
        <begin position="125"/>
        <end position="149"/>
    </location>
</feature>
<feature type="region of interest" description="Disordered" evidence="1">
    <location>
        <begin position="26"/>
        <end position="64"/>
    </location>
</feature>